<comment type="caution">
    <text evidence="2">The sequence shown here is derived from an EMBL/GenBank/DDBJ whole genome shotgun (WGS) entry which is preliminary data.</text>
</comment>
<organism evidence="2 3">
    <name type="scientific">Protopolystoma xenopodis</name>
    <dbReference type="NCBI Taxonomy" id="117903"/>
    <lineage>
        <taxon>Eukaryota</taxon>
        <taxon>Metazoa</taxon>
        <taxon>Spiralia</taxon>
        <taxon>Lophotrochozoa</taxon>
        <taxon>Platyhelminthes</taxon>
        <taxon>Monogenea</taxon>
        <taxon>Polyopisthocotylea</taxon>
        <taxon>Polystomatidea</taxon>
        <taxon>Polystomatidae</taxon>
        <taxon>Protopolystoma</taxon>
    </lineage>
</organism>
<name>A0A3S4ZLZ2_9PLAT</name>
<feature type="region of interest" description="Disordered" evidence="1">
    <location>
        <begin position="269"/>
        <end position="288"/>
    </location>
</feature>
<sequence length="332" mass="35963">MRFSHWPTAFLQLQADFGISPPLFQPRVPPPSSRRNPEESPCFQETEEHRKSVRTLLGPTPMEKQLISTHKNVDLHTNPSCDPSSSTPLRNSGNLLSRILTRHKRRQLRFLLSQLLQAALISWTHASPIAKISGFNCSVTAIGRSEIPGGKCLVGNKQVNSDSLFCLDWACLVSILLLDGNTLIQTLARAALIPVLSTAELHTAAAIVDNQASIGQMNVTCSSTLSSVISTDTLHLEATDRGIAAANDALAAQENSGINYSNHAPLPSDCGHSELPKENKDGSHTFTTDGQTTLPGALLCRLLSGLNDLALWSADNCLGYHAFFCAMKPHLE</sequence>
<proteinExistence type="predicted"/>
<dbReference type="EMBL" id="CAAALY010000161">
    <property type="protein sequence ID" value="VEL06637.1"/>
    <property type="molecule type" value="Genomic_DNA"/>
</dbReference>
<feature type="region of interest" description="Disordered" evidence="1">
    <location>
        <begin position="21"/>
        <end position="52"/>
    </location>
</feature>
<evidence type="ECO:0000313" key="3">
    <source>
        <dbReference type="Proteomes" id="UP000784294"/>
    </source>
</evidence>
<protein>
    <submittedName>
        <fullName evidence="2">Uncharacterized protein</fullName>
    </submittedName>
</protein>
<evidence type="ECO:0000256" key="1">
    <source>
        <dbReference type="SAM" id="MobiDB-lite"/>
    </source>
</evidence>
<feature type="compositionally biased region" description="Basic and acidic residues" evidence="1">
    <location>
        <begin position="271"/>
        <end position="283"/>
    </location>
</feature>
<dbReference type="AlphaFoldDB" id="A0A3S4ZLZ2"/>
<evidence type="ECO:0000313" key="2">
    <source>
        <dbReference type="EMBL" id="VEL06637.1"/>
    </source>
</evidence>
<dbReference type="Proteomes" id="UP000784294">
    <property type="component" value="Unassembled WGS sequence"/>
</dbReference>
<gene>
    <name evidence="2" type="ORF">PXEA_LOCUS77</name>
</gene>
<reference evidence="2" key="1">
    <citation type="submission" date="2018-11" db="EMBL/GenBank/DDBJ databases">
        <authorList>
            <consortium name="Pathogen Informatics"/>
        </authorList>
    </citation>
    <scope>NUCLEOTIDE SEQUENCE</scope>
</reference>
<accession>A0A3S4ZLZ2</accession>
<feature type="compositionally biased region" description="Pro residues" evidence="1">
    <location>
        <begin position="23"/>
        <end position="32"/>
    </location>
</feature>
<keyword evidence="3" id="KW-1185">Reference proteome</keyword>